<dbReference type="Proteomes" id="UP000218387">
    <property type="component" value="Chromosome"/>
</dbReference>
<dbReference type="InterPro" id="IPR003362">
    <property type="entry name" value="Bact_transf"/>
</dbReference>
<dbReference type="EMBL" id="CP029487">
    <property type="protein sequence ID" value="QCT73588.1"/>
    <property type="molecule type" value="Genomic_DNA"/>
</dbReference>
<accession>A0A4P9CD40</accession>
<feature type="domain" description="Bacterial sugar transferase" evidence="3">
    <location>
        <begin position="7"/>
        <end position="185"/>
    </location>
</feature>
<dbReference type="PANTHER" id="PTHR30576">
    <property type="entry name" value="COLANIC BIOSYNTHESIS UDP-GLUCOSE LIPID CARRIER TRANSFERASE"/>
    <property type="match status" value="1"/>
</dbReference>
<dbReference type="PANTHER" id="PTHR30576:SF10">
    <property type="entry name" value="SLL5057 PROTEIN"/>
    <property type="match status" value="1"/>
</dbReference>
<evidence type="ECO:0000313" key="4">
    <source>
        <dbReference type="EMBL" id="QCT73588.1"/>
    </source>
</evidence>
<evidence type="ECO:0000259" key="3">
    <source>
        <dbReference type="Pfam" id="PF02397"/>
    </source>
</evidence>
<comment type="similarity">
    <text evidence="1">Belongs to the bacterial sugar transferase family.</text>
</comment>
<keyword evidence="5" id="KW-1185">Reference proteome</keyword>
<dbReference type="KEGG" id="emt:CPZ25_002280"/>
<keyword evidence="2" id="KW-1133">Transmembrane helix</keyword>
<dbReference type="RefSeq" id="WP_096920850.1">
    <property type="nucleotide sequence ID" value="NZ_CP029487.1"/>
</dbReference>
<evidence type="ECO:0000256" key="2">
    <source>
        <dbReference type="SAM" id="Phobius"/>
    </source>
</evidence>
<protein>
    <submittedName>
        <fullName evidence="4">Sugar transferase</fullName>
    </submittedName>
</protein>
<reference evidence="4 5" key="1">
    <citation type="submission" date="2018-05" db="EMBL/GenBank/DDBJ databases">
        <title>Genome comparison of Eubacterium sp.</title>
        <authorList>
            <person name="Feng Y."/>
            <person name="Sanchez-Andrea I."/>
            <person name="Stams A.J.M."/>
            <person name="De Vos W.M."/>
        </authorList>
    </citation>
    <scope>NUCLEOTIDE SEQUENCE [LARGE SCALE GENOMIC DNA]</scope>
    <source>
        <strain evidence="4 5">YI</strain>
    </source>
</reference>
<evidence type="ECO:0000313" key="5">
    <source>
        <dbReference type="Proteomes" id="UP000218387"/>
    </source>
</evidence>
<keyword evidence="2" id="KW-0812">Transmembrane</keyword>
<proteinExistence type="inferred from homology"/>
<keyword evidence="4" id="KW-0808">Transferase</keyword>
<evidence type="ECO:0000256" key="1">
    <source>
        <dbReference type="ARBA" id="ARBA00006464"/>
    </source>
</evidence>
<dbReference type="Pfam" id="PF02397">
    <property type="entry name" value="Bac_transf"/>
    <property type="match status" value="1"/>
</dbReference>
<name>A0A4P9CD40_EUBML</name>
<feature type="transmembrane region" description="Helical" evidence="2">
    <location>
        <begin position="12"/>
        <end position="33"/>
    </location>
</feature>
<dbReference type="AlphaFoldDB" id="A0A4P9CD40"/>
<keyword evidence="2" id="KW-0472">Membrane</keyword>
<organism evidence="4 5">
    <name type="scientific">Eubacterium maltosivorans</name>
    <dbReference type="NCBI Taxonomy" id="2041044"/>
    <lineage>
        <taxon>Bacteria</taxon>
        <taxon>Bacillati</taxon>
        <taxon>Bacillota</taxon>
        <taxon>Clostridia</taxon>
        <taxon>Eubacteriales</taxon>
        <taxon>Eubacteriaceae</taxon>
        <taxon>Eubacterium</taxon>
    </lineage>
</organism>
<dbReference type="GO" id="GO:0016780">
    <property type="term" value="F:phosphotransferase activity, for other substituted phosphate groups"/>
    <property type="evidence" value="ECO:0007669"/>
    <property type="project" value="TreeGrafter"/>
</dbReference>
<sequence>MYQKYIKRLLDITISGVGIIITSPFLGVIALIIKTTSKGPVLFKQQRYGRHQKPFVCYKFRSMYITAPKDMPTWKLENPEAHITPVGKFLRKTSMDELPQLFNIFKGEMSLIGPRPVVLKEKKLIEAREKVGANDVRPGLTGWAQINGRDLVGTEEKAELDGRYVKRMSFLVDCKVFFKTIIYVFRYKDVVEGSIDFEKEQ</sequence>
<gene>
    <name evidence="4" type="ORF">CPZ25_002280</name>
</gene>